<proteinExistence type="predicted"/>
<feature type="domain" description="Right handed beta helix" evidence="2">
    <location>
        <begin position="175"/>
        <end position="290"/>
    </location>
</feature>
<gene>
    <name evidence="3" type="ORF">DDQ50_05480</name>
</gene>
<feature type="region of interest" description="Disordered" evidence="1">
    <location>
        <begin position="386"/>
        <end position="426"/>
    </location>
</feature>
<dbReference type="InterPro" id="IPR012334">
    <property type="entry name" value="Pectin_lyas_fold"/>
</dbReference>
<dbReference type="GO" id="GO:0005975">
    <property type="term" value="P:carbohydrate metabolic process"/>
    <property type="evidence" value="ECO:0007669"/>
    <property type="project" value="UniProtKB-ARBA"/>
</dbReference>
<dbReference type="Gene3D" id="2.160.20.10">
    <property type="entry name" value="Single-stranded right-handed beta-helix, Pectin lyase-like"/>
    <property type="match status" value="1"/>
</dbReference>
<reference evidence="3 4" key="1">
    <citation type="submission" date="2018-05" db="EMBL/GenBank/DDBJ databases">
        <title>Amnibacterium sp. M8JJ-5, whole genome shotgun sequence.</title>
        <authorList>
            <person name="Tuo L."/>
        </authorList>
    </citation>
    <scope>NUCLEOTIDE SEQUENCE [LARGE SCALE GENOMIC DNA]</scope>
    <source>
        <strain evidence="3 4">M8JJ-5</strain>
    </source>
</reference>
<dbReference type="EMBL" id="QEOP01000001">
    <property type="protein sequence ID" value="PVZ95916.1"/>
    <property type="molecule type" value="Genomic_DNA"/>
</dbReference>
<dbReference type="SUPFAM" id="SSF51126">
    <property type="entry name" value="Pectin lyase-like"/>
    <property type="match status" value="1"/>
</dbReference>
<evidence type="ECO:0000313" key="3">
    <source>
        <dbReference type="EMBL" id="PVZ95916.1"/>
    </source>
</evidence>
<name>A0A2V1HTI5_9MICO</name>
<dbReference type="InterPro" id="IPR039448">
    <property type="entry name" value="Beta_helix"/>
</dbReference>
<dbReference type="AlphaFoldDB" id="A0A2V1HTI5"/>
<keyword evidence="4" id="KW-1185">Reference proteome</keyword>
<dbReference type="Pfam" id="PF13229">
    <property type="entry name" value="Beta_helix"/>
    <property type="match status" value="1"/>
</dbReference>
<dbReference type="Gene3D" id="2.60.40.10">
    <property type="entry name" value="Immunoglobulins"/>
    <property type="match status" value="1"/>
</dbReference>
<dbReference type="InterPro" id="IPR013783">
    <property type="entry name" value="Ig-like_fold"/>
</dbReference>
<evidence type="ECO:0000313" key="4">
    <source>
        <dbReference type="Proteomes" id="UP000244893"/>
    </source>
</evidence>
<evidence type="ECO:0000256" key="1">
    <source>
        <dbReference type="SAM" id="MobiDB-lite"/>
    </source>
</evidence>
<sequence length="517" mass="52537">MRGMGGLKKGAWGARFGIGIVIGALTTTAGMAAAAPAFAVDSGSVAGSAYYASPSGSGDTCSDTEPCALQSAIDYTATGGEIRLLPGDYGVQKLKSKAAIRGAVTIKPLTPDTVVFGQLLTYVPGVTWTGVAVNGTTYVYPPATGTRLRDIHVSGGGTFIRSTDVGVYDSLFEGGHSIDGIQVKDSSRVTLERNVIRDFDQNGSSGLHADCVQVFDSNSVTVRANSISNCYNAGIIVSGGGGVGVDGLLIESNFIQGCVVRSSDCEVGTVIDARLDISQDVVIRNNMLLNGPVRIASTPGASFDRNVIDYLSSCDSAITNSIVARWNTGMCATPDAIGSNGNRVGTVEVVDAAAGDLHVVDIAQVSINPSGGVPAARDFDGQAMRGELAGADDPEGAGPARPPVGGGSGGGVDVPSTPSDQTGPTVAILDGESVDWSLASTDPVSLSVEANDDSGVTSVRLAWGRFSAPLDEGEDGIWSLSAPITGVPEGTYEVVAVARDSNGNVSISEPISVSVGP</sequence>
<dbReference type="InterPro" id="IPR011050">
    <property type="entry name" value="Pectin_lyase_fold/virulence"/>
</dbReference>
<comment type="caution">
    <text evidence="3">The sequence shown here is derived from an EMBL/GenBank/DDBJ whole genome shotgun (WGS) entry which is preliminary data.</text>
</comment>
<organism evidence="3 4">
    <name type="scientific">Amnibacterium flavum</name>
    <dbReference type="NCBI Taxonomy" id="2173173"/>
    <lineage>
        <taxon>Bacteria</taxon>
        <taxon>Bacillati</taxon>
        <taxon>Actinomycetota</taxon>
        <taxon>Actinomycetes</taxon>
        <taxon>Micrococcales</taxon>
        <taxon>Microbacteriaceae</taxon>
        <taxon>Amnibacterium</taxon>
    </lineage>
</organism>
<accession>A0A2V1HTI5</accession>
<evidence type="ECO:0000259" key="2">
    <source>
        <dbReference type="Pfam" id="PF13229"/>
    </source>
</evidence>
<dbReference type="OrthoDB" id="5113607at2"/>
<dbReference type="InterPro" id="IPR006626">
    <property type="entry name" value="PbH1"/>
</dbReference>
<dbReference type="SMART" id="SM00710">
    <property type="entry name" value="PbH1"/>
    <property type="match status" value="3"/>
</dbReference>
<dbReference type="RefSeq" id="WP_116755650.1">
    <property type="nucleotide sequence ID" value="NZ_QEOP01000001.1"/>
</dbReference>
<dbReference type="Proteomes" id="UP000244893">
    <property type="component" value="Unassembled WGS sequence"/>
</dbReference>
<protein>
    <recommendedName>
        <fullName evidence="2">Right handed beta helix domain-containing protein</fullName>
    </recommendedName>
</protein>